<keyword evidence="2" id="KW-1185">Reference proteome</keyword>
<dbReference type="AlphaFoldDB" id="A0A1H3GH83"/>
<reference evidence="2" key="1">
    <citation type="submission" date="2016-10" db="EMBL/GenBank/DDBJ databases">
        <authorList>
            <person name="Varghese N."/>
            <person name="Submissions S."/>
        </authorList>
    </citation>
    <scope>NUCLEOTIDE SEQUENCE [LARGE SCALE GENOMIC DNA]</scope>
    <source>
        <strain evidence="2">SP</strain>
    </source>
</reference>
<name>A0A1H3GH83_9BACI</name>
<evidence type="ECO:0000313" key="1">
    <source>
        <dbReference type="EMBL" id="SDY01864.1"/>
    </source>
</evidence>
<dbReference type="Proteomes" id="UP000198935">
    <property type="component" value="Unassembled WGS sequence"/>
</dbReference>
<proteinExistence type="predicted"/>
<accession>A0A1H3GH83</accession>
<gene>
    <name evidence="1" type="ORF">SAMN05421736_101151</name>
</gene>
<evidence type="ECO:0000313" key="2">
    <source>
        <dbReference type="Proteomes" id="UP000198935"/>
    </source>
</evidence>
<organism evidence="1 2">
    <name type="scientific">Evansella caseinilytica</name>
    <dbReference type="NCBI Taxonomy" id="1503961"/>
    <lineage>
        <taxon>Bacteria</taxon>
        <taxon>Bacillati</taxon>
        <taxon>Bacillota</taxon>
        <taxon>Bacilli</taxon>
        <taxon>Bacillales</taxon>
        <taxon>Bacillaceae</taxon>
        <taxon>Evansella</taxon>
    </lineage>
</organism>
<sequence length="86" mass="9967">MEASLLLKAYYHFLPNVSIMCLFKQNIFYVFEQTQDDDIPPLLTGREWYLSGMGCIEWNHCLYEHALFAVFVSLILLLLDGSFTPA</sequence>
<protein>
    <submittedName>
        <fullName evidence="1">Uncharacterized protein</fullName>
    </submittedName>
</protein>
<dbReference type="EMBL" id="FNPI01000001">
    <property type="protein sequence ID" value="SDY01864.1"/>
    <property type="molecule type" value="Genomic_DNA"/>
</dbReference>
<dbReference type="STRING" id="1503961.SAMN05421736_101151"/>